<organism evidence="1 2">
    <name type="scientific">Pseudoduganella buxea</name>
    <dbReference type="NCBI Taxonomy" id="1949069"/>
    <lineage>
        <taxon>Bacteria</taxon>
        <taxon>Pseudomonadati</taxon>
        <taxon>Pseudomonadota</taxon>
        <taxon>Betaproteobacteria</taxon>
        <taxon>Burkholderiales</taxon>
        <taxon>Oxalobacteraceae</taxon>
        <taxon>Telluria group</taxon>
        <taxon>Pseudoduganella</taxon>
    </lineage>
</organism>
<name>A0A6I3SWR1_9BURK</name>
<dbReference type="Proteomes" id="UP000430634">
    <property type="component" value="Unassembled WGS sequence"/>
</dbReference>
<sequence>MTHLVSCCLRYRRRASERTCLSAS</sequence>
<reference evidence="1 2" key="1">
    <citation type="submission" date="2019-11" db="EMBL/GenBank/DDBJ databases">
        <title>Type strains purchased from KCTC, JCM and DSMZ.</title>
        <authorList>
            <person name="Lu H."/>
        </authorList>
    </citation>
    <scope>NUCLEOTIDE SEQUENCE [LARGE SCALE GENOMIC DNA]</scope>
    <source>
        <strain evidence="1 2">KCTC 52429</strain>
    </source>
</reference>
<dbReference type="EMBL" id="WNKZ01000009">
    <property type="protein sequence ID" value="MTV52137.1"/>
    <property type="molecule type" value="Genomic_DNA"/>
</dbReference>
<evidence type="ECO:0000313" key="1">
    <source>
        <dbReference type="EMBL" id="MTV52137.1"/>
    </source>
</evidence>
<evidence type="ECO:0000313" key="2">
    <source>
        <dbReference type="Proteomes" id="UP000430634"/>
    </source>
</evidence>
<proteinExistence type="predicted"/>
<protein>
    <submittedName>
        <fullName evidence="1">Uncharacterized protein</fullName>
    </submittedName>
</protein>
<gene>
    <name evidence="1" type="ORF">GM672_05245</name>
</gene>
<accession>A0A6I3SWR1</accession>
<dbReference type="AlphaFoldDB" id="A0A6I3SWR1"/>
<comment type="caution">
    <text evidence="1">The sequence shown here is derived from an EMBL/GenBank/DDBJ whole genome shotgun (WGS) entry which is preliminary data.</text>
</comment>